<reference evidence="1 2" key="1">
    <citation type="submission" date="2017-06" db="EMBL/GenBank/DDBJ databases">
        <authorList>
            <person name="Kim H.J."/>
            <person name="Triplett B.A."/>
        </authorList>
    </citation>
    <scope>NUCLEOTIDE SEQUENCE [LARGE SCALE GENOMIC DNA]</scope>
    <source>
        <strain evidence="1 2">DSM 43151</strain>
    </source>
</reference>
<gene>
    <name evidence="1" type="ORF">SAMN06264365_1316</name>
</gene>
<evidence type="ECO:0008006" key="3">
    <source>
        <dbReference type="Google" id="ProtNLM"/>
    </source>
</evidence>
<evidence type="ECO:0000313" key="1">
    <source>
        <dbReference type="EMBL" id="SNS97015.1"/>
    </source>
</evidence>
<dbReference type="RefSeq" id="WP_089298695.1">
    <property type="nucleotide sequence ID" value="NZ_BOMU01000144.1"/>
</dbReference>
<dbReference type="EMBL" id="FZNR01000031">
    <property type="protein sequence ID" value="SNS97015.1"/>
    <property type="molecule type" value="Genomic_DNA"/>
</dbReference>
<proteinExistence type="predicted"/>
<sequence>MRIMFAWYARKGGSSIRRAAVARLTATDNGAGMELTVRDVMGWAAAVDRDVELADVHAIFRHGGPNPVAGPSKLDALRQRVNLPPSHAEFLTYCDGWIGLDGQTDLFPIRELLDGPATEEAWVIAEAYDEGSGWQFGLSRDRYLVIGAAESSLSVVLLDLVSPPRVCWLTQAGVEEFPALEALIATATEYNLETLAALRADPWLGISDDAGTH</sequence>
<dbReference type="AlphaFoldDB" id="A0A239IU05"/>
<accession>A0A239IU05</accession>
<dbReference type="OrthoDB" id="458118at2"/>
<dbReference type="Proteomes" id="UP000198415">
    <property type="component" value="Unassembled WGS sequence"/>
</dbReference>
<keyword evidence="2" id="KW-1185">Reference proteome</keyword>
<name>A0A239IU05_9ACTN</name>
<organism evidence="1 2">
    <name type="scientific">Actinoplanes regularis</name>
    <dbReference type="NCBI Taxonomy" id="52697"/>
    <lineage>
        <taxon>Bacteria</taxon>
        <taxon>Bacillati</taxon>
        <taxon>Actinomycetota</taxon>
        <taxon>Actinomycetes</taxon>
        <taxon>Micromonosporales</taxon>
        <taxon>Micromonosporaceae</taxon>
        <taxon>Actinoplanes</taxon>
    </lineage>
</organism>
<evidence type="ECO:0000313" key="2">
    <source>
        <dbReference type="Proteomes" id="UP000198415"/>
    </source>
</evidence>
<protein>
    <recommendedName>
        <fullName evidence="3">SMI1 / KNR4 family (SUKH-1)</fullName>
    </recommendedName>
</protein>